<proteinExistence type="predicted"/>
<dbReference type="EMBL" id="CP002666">
    <property type="protein sequence ID" value="AEE46406.1"/>
    <property type="molecule type" value="Genomic_DNA"/>
</dbReference>
<organism evidence="2 3">
    <name type="scientific">Cellulomonas fimi (strain ATCC 484 / DSM 20113 / JCM 1341 / CCUG 24087 / LMG 16345 / NBRC 15513 / NCIMB 8980 / NCTC 7547 / NRS-133)</name>
    <dbReference type="NCBI Taxonomy" id="590998"/>
    <lineage>
        <taxon>Bacteria</taxon>
        <taxon>Bacillati</taxon>
        <taxon>Actinomycetota</taxon>
        <taxon>Actinomycetes</taxon>
        <taxon>Micrococcales</taxon>
        <taxon>Cellulomonadaceae</taxon>
        <taxon>Cellulomonas</taxon>
    </lineage>
</organism>
<name>F4H2Q7_CELFA</name>
<feature type="region of interest" description="Disordered" evidence="1">
    <location>
        <begin position="1"/>
        <end position="29"/>
    </location>
</feature>
<feature type="compositionally biased region" description="Basic and acidic residues" evidence="1">
    <location>
        <begin position="16"/>
        <end position="26"/>
    </location>
</feature>
<dbReference type="RefSeq" id="WP_013771432.1">
    <property type="nucleotide sequence ID" value="NC_015514.1"/>
</dbReference>
<dbReference type="HOGENOM" id="CLU_727024_0_0_11"/>
<keyword evidence="3" id="KW-1185">Reference proteome</keyword>
<dbReference type="KEGG" id="cfi:Celf_2279"/>
<dbReference type="Proteomes" id="UP000008460">
    <property type="component" value="Chromosome"/>
</dbReference>
<sequence>MRTYRPGRATWTGDGARGDRDPRPDSTARPVAAGLDRVVGLQRLAGNRVVRQLLGARTRPVVQRKEYGLDEQPRQDRYVDTAVRLWRTQRSMPIGDFVAAVMTAVQAELTAAGVPLFGWVPVTGAGAAGVFDSAAWKVKVNVAKFTSRLVPKTLGDLTPAEVTEVVGTLFHESRHADQDVLVIRSLLDQKRTPQQIHAATKIRKDVIQAVRATRSATPLDPDQVAHAGRMFDVMYGTHKELLTFLMAHSAAVEGIDRLSLPTSRPADAARHVATLTTWQTSVLRPKLRRMAAAKAPTPVETALQQRLAQVDSELTALSAAWRKVAGARRPGADDVDDLRQAAGDTHAAITDAYTHLESEADAFRVEGEVTTAFAARIATP</sequence>
<dbReference type="eggNOG" id="COG4104">
    <property type="taxonomic scope" value="Bacteria"/>
</dbReference>
<gene>
    <name evidence="2" type="ordered locus">Celf_2279</name>
</gene>
<reference evidence="2 3" key="1">
    <citation type="submission" date="2011-04" db="EMBL/GenBank/DDBJ databases">
        <title>Complete sequence of Cellulomonas fimi ATCC 484.</title>
        <authorList>
            <consortium name="US DOE Joint Genome Institute"/>
            <person name="Lucas S."/>
            <person name="Han J."/>
            <person name="Lapidus A."/>
            <person name="Cheng J.-F."/>
            <person name="Goodwin L."/>
            <person name="Pitluck S."/>
            <person name="Peters L."/>
            <person name="Chertkov O."/>
            <person name="Detter J.C."/>
            <person name="Han C."/>
            <person name="Tapia R."/>
            <person name="Land M."/>
            <person name="Hauser L."/>
            <person name="Kyrpides N."/>
            <person name="Ivanova N."/>
            <person name="Ovchinnikova G."/>
            <person name="Pagani I."/>
            <person name="Mead D."/>
            <person name="Brumm P."/>
            <person name="Woyke T."/>
        </authorList>
    </citation>
    <scope>NUCLEOTIDE SEQUENCE [LARGE SCALE GENOMIC DNA]</scope>
    <source>
        <strain evidence="3">ATCC 484 / DSM 20113 / JCM 1341 / NBRC 15513 / NCIMB 8980 / NCTC 7547</strain>
    </source>
</reference>
<evidence type="ECO:0000313" key="3">
    <source>
        <dbReference type="Proteomes" id="UP000008460"/>
    </source>
</evidence>
<dbReference type="AlphaFoldDB" id="F4H2Q7"/>
<accession>F4H2Q7</accession>
<evidence type="ECO:0000313" key="2">
    <source>
        <dbReference type="EMBL" id="AEE46406.1"/>
    </source>
</evidence>
<evidence type="ECO:0000256" key="1">
    <source>
        <dbReference type="SAM" id="MobiDB-lite"/>
    </source>
</evidence>
<protein>
    <submittedName>
        <fullName evidence="2">Uncharacterized protein</fullName>
    </submittedName>
</protein>